<evidence type="ECO:0000259" key="7">
    <source>
        <dbReference type="PROSITE" id="PS50014"/>
    </source>
</evidence>
<name>A0A7M7SXK8_STRPU</name>
<dbReference type="PANTHER" id="PTHR23069">
    <property type="entry name" value="AAA DOMAIN-CONTAINING"/>
    <property type="match status" value="1"/>
</dbReference>
<dbReference type="OrthoDB" id="5421at2759"/>
<evidence type="ECO:0000256" key="2">
    <source>
        <dbReference type="ARBA" id="ARBA00022741"/>
    </source>
</evidence>
<dbReference type="InterPro" id="IPR027417">
    <property type="entry name" value="P-loop_NTPase"/>
</dbReference>
<feature type="compositionally biased region" description="Basic and acidic residues" evidence="6">
    <location>
        <begin position="1319"/>
        <end position="1331"/>
    </location>
</feature>
<keyword evidence="2" id="KW-0547">Nucleotide-binding</keyword>
<reference evidence="9" key="1">
    <citation type="submission" date="2015-02" db="EMBL/GenBank/DDBJ databases">
        <title>Genome sequencing for Strongylocentrotus purpuratus.</title>
        <authorList>
            <person name="Murali S."/>
            <person name="Liu Y."/>
            <person name="Vee V."/>
            <person name="English A."/>
            <person name="Wang M."/>
            <person name="Skinner E."/>
            <person name="Han Y."/>
            <person name="Muzny D.M."/>
            <person name="Worley K.C."/>
            <person name="Gibbs R.A."/>
        </authorList>
    </citation>
    <scope>NUCLEOTIDE SEQUENCE</scope>
</reference>
<dbReference type="InterPro" id="IPR036427">
    <property type="entry name" value="Bromodomain-like_sf"/>
</dbReference>
<feature type="compositionally biased region" description="Basic residues" evidence="6">
    <location>
        <begin position="350"/>
        <end position="376"/>
    </location>
</feature>
<dbReference type="Gene3D" id="1.10.8.60">
    <property type="match status" value="1"/>
</dbReference>
<dbReference type="CDD" id="cd05528">
    <property type="entry name" value="Bromo_AAA"/>
    <property type="match status" value="1"/>
</dbReference>
<dbReference type="InterPro" id="IPR041569">
    <property type="entry name" value="AAA_lid_3"/>
</dbReference>
<dbReference type="GO" id="GO:0006334">
    <property type="term" value="P:nucleosome assembly"/>
    <property type="evidence" value="ECO:0000318"/>
    <property type="project" value="GO_Central"/>
</dbReference>
<evidence type="ECO:0000313" key="8">
    <source>
        <dbReference type="EnsemblMetazoa" id="XP_030838719"/>
    </source>
</evidence>
<feature type="compositionally biased region" description="Basic and acidic residues" evidence="6">
    <location>
        <begin position="128"/>
        <end position="143"/>
    </location>
</feature>
<dbReference type="OMA" id="DSCMEDE"/>
<dbReference type="PRINTS" id="PR00503">
    <property type="entry name" value="BROMODOMAIN"/>
</dbReference>
<dbReference type="GeneID" id="115922979"/>
<feature type="compositionally biased region" description="Polar residues" evidence="6">
    <location>
        <begin position="1423"/>
        <end position="1440"/>
    </location>
</feature>
<feature type="region of interest" description="Disordered" evidence="6">
    <location>
        <begin position="1399"/>
        <end position="1453"/>
    </location>
</feature>
<dbReference type="Pfam" id="PF17862">
    <property type="entry name" value="AAA_lid_3"/>
    <property type="match status" value="1"/>
</dbReference>
<keyword evidence="4 5" id="KW-0103">Bromodomain</keyword>
<feature type="compositionally biased region" description="Basic and acidic residues" evidence="6">
    <location>
        <begin position="246"/>
        <end position="278"/>
    </location>
</feature>
<dbReference type="Pfam" id="PF00004">
    <property type="entry name" value="AAA"/>
    <property type="match status" value="1"/>
</dbReference>
<dbReference type="Gene3D" id="1.20.920.10">
    <property type="entry name" value="Bromodomain-like"/>
    <property type="match status" value="1"/>
</dbReference>
<dbReference type="EnsemblMetazoa" id="XM_030982859">
    <property type="protein sequence ID" value="XP_030838719"/>
    <property type="gene ID" value="LOC115922979"/>
</dbReference>
<dbReference type="SMART" id="SM00382">
    <property type="entry name" value="AAA"/>
    <property type="match status" value="1"/>
</dbReference>
<dbReference type="FunFam" id="1.10.8.60:FF:000016">
    <property type="entry name" value="ATPase family AAA domain-containing protein 2B"/>
    <property type="match status" value="1"/>
</dbReference>
<dbReference type="SMART" id="SM00297">
    <property type="entry name" value="BROMO"/>
    <property type="match status" value="1"/>
</dbReference>
<dbReference type="InterPro" id="IPR001487">
    <property type="entry name" value="Bromodomain"/>
</dbReference>
<dbReference type="InParanoid" id="A0A7M7SXK8"/>
<dbReference type="FunFam" id="3.40.50.300:FF:000734">
    <property type="entry name" value="ATPase family, AAA domain containing 2"/>
    <property type="match status" value="1"/>
</dbReference>
<dbReference type="GO" id="GO:0005524">
    <property type="term" value="F:ATP binding"/>
    <property type="evidence" value="ECO:0007669"/>
    <property type="project" value="UniProtKB-KW"/>
</dbReference>
<dbReference type="PROSITE" id="PS50014">
    <property type="entry name" value="BROMODOMAIN_2"/>
    <property type="match status" value="1"/>
</dbReference>
<proteinExistence type="inferred from homology"/>
<accession>A0A7M7SXK8</accession>
<dbReference type="Gene3D" id="3.40.50.300">
    <property type="entry name" value="P-loop containing nucleotide triphosphate hydrolases"/>
    <property type="match status" value="2"/>
</dbReference>
<dbReference type="KEGG" id="spu:115922979"/>
<dbReference type="SUPFAM" id="SSF47370">
    <property type="entry name" value="Bromodomain"/>
    <property type="match status" value="1"/>
</dbReference>
<dbReference type="GO" id="GO:0003682">
    <property type="term" value="F:chromatin binding"/>
    <property type="evidence" value="ECO:0000318"/>
    <property type="project" value="GO_Central"/>
</dbReference>
<organism evidence="8 9">
    <name type="scientific">Strongylocentrotus purpuratus</name>
    <name type="common">Purple sea urchin</name>
    <dbReference type="NCBI Taxonomy" id="7668"/>
    <lineage>
        <taxon>Eukaryota</taxon>
        <taxon>Metazoa</taxon>
        <taxon>Echinodermata</taxon>
        <taxon>Eleutherozoa</taxon>
        <taxon>Echinozoa</taxon>
        <taxon>Echinoidea</taxon>
        <taxon>Euechinoidea</taxon>
        <taxon>Echinacea</taxon>
        <taxon>Camarodonta</taxon>
        <taxon>Echinidea</taxon>
        <taxon>Strongylocentrotidae</taxon>
        <taxon>Strongylocentrotus</taxon>
    </lineage>
</organism>
<keyword evidence="3" id="KW-0067">ATP-binding</keyword>
<feature type="region of interest" description="Disordered" evidence="6">
    <location>
        <begin position="1"/>
        <end position="320"/>
    </location>
</feature>
<feature type="compositionally biased region" description="Acidic residues" evidence="6">
    <location>
        <begin position="1230"/>
        <end position="1267"/>
    </location>
</feature>
<evidence type="ECO:0000256" key="4">
    <source>
        <dbReference type="ARBA" id="ARBA00023117"/>
    </source>
</evidence>
<dbReference type="Proteomes" id="UP000007110">
    <property type="component" value="Unassembled WGS sequence"/>
</dbReference>
<reference evidence="8" key="2">
    <citation type="submission" date="2021-01" db="UniProtKB">
        <authorList>
            <consortium name="EnsemblMetazoa"/>
        </authorList>
    </citation>
    <scope>IDENTIFICATION</scope>
</reference>
<evidence type="ECO:0000256" key="5">
    <source>
        <dbReference type="PROSITE-ProRule" id="PRU00035"/>
    </source>
</evidence>
<dbReference type="InterPro" id="IPR003593">
    <property type="entry name" value="AAA+_ATPase"/>
</dbReference>
<feature type="compositionally biased region" description="Polar residues" evidence="6">
    <location>
        <begin position="163"/>
        <end position="172"/>
    </location>
</feature>
<feature type="compositionally biased region" description="Acidic residues" evidence="6">
    <location>
        <begin position="204"/>
        <end position="228"/>
    </location>
</feature>
<dbReference type="RefSeq" id="XP_030838719.1">
    <property type="nucleotide sequence ID" value="XM_030982859.1"/>
</dbReference>
<dbReference type="GO" id="GO:0042393">
    <property type="term" value="F:histone binding"/>
    <property type="evidence" value="ECO:0000318"/>
    <property type="project" value="GO_Central"/>
</dbReference>
<feature type="compositionally biased region" description="Polar residues" evidence="6">
    <location>
        <begin position="100"/>
        <end position="119"/>
    </location>
</feature>
<dbReference type="FunCoup" id="A0A7M7SXK8">
    <property type="interactions" value="1832"/>
</dbReference>
<evidence type="ECO:0000256" key="3">
    <source>
        <dbReference type="ARBA" id="ARBA00022840"/>
    </source>
</evidence>
<feature type="region of interest" description="Disordered" evidence="6">
    <location>
        <begin position="755"/>
        <end position="799"/>
    </location>
</feature>
<feature type="compositionally biased region" description="Basic and acidic residues" evidence="6">
    <location>
        <begin position="90"/>
        <end position="99"/>
    </location>
</feature>
<feature type="region of interest" description="Disordered" evidence="6">
    <location>
        <begin position="347"/>
        <end position="402"/>
    </location>
</feature>
<dbReference type="GO" id="GO:0045815">
    <property type="term" value="P:transcription initiation-coupled chromatin remodeling"/>
    <property type="evidence" value="ECO:0000318"/>
    <property type="project" value="GO_Central"/>
</dbReference>
<evidence type="ECO:0000256" key="1">
    <source>
        <dbReference type="ARBA" id="ARBA00006914"/>
    </source>
</evidence>
<sequence>MVKTRHGGDVDTSPGGEILSLRSRNAKRFSRSDAEDNMLSSGDDNTPRSKRQRIVSMRASGGNSEESSGYRGMTRRSYHSSVASPPTPEQRTKGKDKSSPDSTVPSNQAPSTSSKLTPKNQKEFALSRSREFRSLTKDSHVEVIEEGDDEDGIRRSRRPRKQIYSTMNQNLLTEMMLAGGANPSPEEVIVRRKKPLRPPRKEETNDEEEEEEEEDEDEDDEEEEDVENSEPGTDMYSRIKNRQIAKKLERQQEREERQRRQQEKEEEKLKRRQEKGSGDEEDESEDDSEDDSEEEDDDEEEEEEEEGEEPQPQYSLRQHRQITDRYSAPMSEPMRKRQQKYEDFINPHSPLRRRHFKHKKHLTPVHSPRIKRRTHHGARDLSSTSSEGSDDERRFERRKNKSMMRARNRCLPMNLTKDDMSGGVIKDRQRIGGSLADVDPMNIDSSVTFDTVGGLGSHVQALKEMVVFPLLYPEVFERFKIAPPRGVLFHGPPGTGKTLVARALANECKQGDKRVAFFMRKGADCLSKWVGESERQLRLLFDQAFTMRPSIIFFDEIDGLAPVRSSRQDQIHSSIVSTLLALMDGLDSRGEIVVIGATNRIDAIDPALRRPGRFDREFLFPLPSVEARTTILNIHTKQWNPRLSEAFVSEVAAKCVGYCGADLKALCTEAALYALRRRYPQIYTSKEKLQLDVTEIQIGAVDFHQAMKRIVPASQRSVVSPGRSLTLHVRPLLENQFNAALDILRHVFPSALYKDNSTSQEESSDPLTDMLHNDDWEEEEGGPSIFNGPTPRMGSKKHSLSHTSNHSFLNFASTSYHRPHAHRPRFLITGQPGMGQTSHLGPALLHHMERLPVHCLDLPALYACSAKTPEESCAQVFLEARRTSPSIIYVPHIGQWWEACSSTLQATFLTLLQDLPPSAPILLLATSDFPLRDAPVEMQSLFTAGHGEVMKMRLFKMDERREFFRDLVLVQATKAPHRKKKIASAALEILPVVAPREPRELTEEEIQKLISEEEKKLRELRIFLRDVLTRLASERKFRVFTSPVDPEEVPDYVEVIKQPMDLFTMNNKINLHQYTSAKQFLGDIDLITSNALEYNPDRQPSDRMIRNRACELKDMAYAIIDAEMDSDFEKECGEIEESRSRRQENPTVTAAMAPSFYKTFHQLTLTQAQEQARELANQKLKPHQLDSSREEDGDGGTGRPKKVKKKHSKRRSAWSRGFLSKIKKKKPVVDEEEDSEEDDEEEREEEEDDEEEREEEEGEEAMEDGEVEILHNGPLTNGDIFNHQETSNQSAETSTAPSTLSQITDDTPIATQRSPRLSHGLDNHDSDRESVKSGPCSPVSEHVIGRRSLRRNSNHAAPTHHQLQNGISSEESSEIDPPTLEKVVPFQRVKGDRSKTKEIIEVMEVENGEEEEEEERRQYEGDTPTSAESTKGKDSSATLRRSSRRPTKNLQNDPVAVATVARNILDEPVPELVVDHDRLKRLLESVTLATTNFNIEKLERMYSVLSHHVYRHRMDYDKTELIQDMEQEVRNITLYPLD</sequence>
<evidence type="ECO:0000313" key="9">
    <source>
        <dbReference type="Proteomes" id="UP000007110"/>
    </source>
</evidence>
<feature type="domain" description="Bromo" evidence="7">
    <location>
        <begin position="1032"/>
        <end position="1102"/>
    </location>
</feature>
<dbReference type="InterPro" id="IPR003960">
    <property type="entry name" value="ATPase_AAA_CS"/>
</dbReference>
<evidence type="ECO:0000256" key="6">
    <source>
        <dbReference type="SAM" id="MobiDB-lite"/>
    </source>
</evidence>
<feature type="compositionally biased region" description="Polar residues" evidence="6">
    <location>
        <begin position="1283"/>
        <end position="1315"/>
    </location>
</feature>
<keyword evidence="9" id="KW-1185">Reference proteome</keyword>
<protein>
    <recommendedName>
        <fullName evidence="7">Bromo domain-containing protein</fullName>
    </recommendedName>
</protein>
<dbReference type="Pfam" id="PF00439">
    <property type="entry name" value="Bromodomain"/>
    <property type="match status" value="1"/>
</dbReference>
<dbReference type="SUPFAM" id="SSF52540">
    <property type="entry name" value="P-loop containing nucleoside triphosphate hydrolases"/>
    <property type="match status" value="2"/>
</dbReference>
<dbReference type="FunFam" id="3.40.50.300:FF:000061">
    <property type="entry name" value="ATPase family, AAA domain-containing 2"/>
    <property type="match status" value="1"/>
</dbReference>
<dbReference type="GO" id="GO:0005634">
    <property type="term" value="C:nucleus"/>
    <property type="evidence" value="ECO:0000318"/>
    <property type="project" value="GO_Central"/>
</dbReference>
<dbReference type="GO" id="GO:0016887">
    <property type="term" value="F:ATP hydrolysis activity"/>
    <property type="evidence" value="ECO:0000318"/>
    <property type="project" value="GO_Central"/>
</dbReference>
<feature type="compositionally biased region" description="Acidic residues" evidence="6">
    <location>
        <begin position="279"/>
        <end position="309"/>
    </location>
</feature>
<dbReference type="InterPro" id="IPR045199">
    <property type="entry name" value="ATAD2-like"/>
</dbReference>
<feature type="region of interest" description="Disordered" evidence="6">
    <location>
        <begin position="1178"/>
        <end position="1380"/>
    </location>
</feature>
<dbReference type="GO" id="GO:0006337">
    <property type="term" value="P:nucleosome disassembly"/>
    <property type="evidence" value="ECO:0000318"/>
    <property type="project" value="GO_Central"/>
</dbReference>
<dbReference type="PROSITE" id="PS00674">
    <property type="entry name" value="AAA"/>
    <property type="match status" value="1"/>
</dbReference>
<dbReference type="InterPro" id="IPR003959">
    <property type="entry name" value="ATPase_AAA_core"/>
</dbReference>
<comment type="similarity">
    <text evidence="1">Belongs to the AAA ATPase family.</text>
</comment>
<feature type="compositionally biased region" description="Basic residues" evidence="6">
    <location>
        <begin position="1199"/>
        <end position="1213"/>
    </location>
</feature>
<dbReference type="FunFam" id="1.20.920.10:FF:000037">
    <property type="entry name" value="ATPase family AAA domain-containing protein"/>
    <property type="match status" value="1"/>
</dbReference>
<dbReference type="PANTHER" id="PTHR23069:SF0">
    <property type="entry name" value="TAT-BINDING HOMOLOG 7"/>
    <property type="match status" value="1"/>
</dbReference>
<feature type="compositionally biased region" description="Acidic residues" evidence="6">
    <location>
        <begin position="1401"/>
        <end position="1414"/>
    </location>
</feature>